<dbReference type="EMBL" id="MTLA01000068">
    <property type="protein sequence ID" value="OOP69105.1"/>
    <property type="molecule type" value="Genomic_DNA"/>
</dbReference>
<dbReference type="RefSeq" id="WP_071977038.1">
    <property type="nucleotide sequence ID" value="NZ_CP065424.1"/>
</dbReference>
<name>A0A8E2IAQ9_9BACI</name>
<evidence type="ECO:0000313" key="4">
    <source>
        <dbReference type="Proteomes" id="UP000189761"/>
    </source>
</evidence>
<evidence type="ECO:0000256" key="1">
    <source>
        <dbReference type="ARBA" id="ARBA00022801"/>
    </source>
</evidence>
<dbReference type="GO" id="GO:0016787">
    <property type="term" value="F:hydrolase activity"/>
    <property type="evidence" value="ECO:0007669"/>
    <property type="project" value="UniProtKB-KW"/>
</dbReference>
<protein>
    <submittedName>
        <fullName evidence="3">Alpha/beta hydrolase</fullName>
    </submittedName>
</protein>
<proteinExistence type="predicted"/>
<dbReference type="InterPro" id="IPR050300">
    <property type="entry name" value="GDXG_lipolytic_enzyme"/>
</dbReference>
<dbReference type="Proteomes" id="UP000189761">
    <property type="component" value="Unassembled WGS sequence"/>
</dbReference>
<dbReference type="Pfam" id="PF20434">
    <property type="entry name" value="BD-FAE"/>
    <property type="match status" value="1"/>
</dbReference>
<dbReference type="AlphaFoldDB" id="A0A8E2IAQ9"/>
<organism evidence="3 4">
    <name type="scientific">Heyndrickxia oleronia</name>
    <dbReference type="NCBI Taxonomy" id="38875"/>
    <lineage>
        <taxon>Bacteria</taxon>
        <taxon>Bacillati</taxon>
        <taxon>Bacillota</taxon>
        <taxon>Bacilli</taxon>
        <taxon>Bacillales</taxon>
        <taxon>Bacillaceae</taxon>
        <taxon>Heyndrickxia</taxon>
    </lineage>
</organism>
<dbReference type="SUPFAM" id="SSF53474">
    <property type="entry name" value="alpha/beta-Hydrolases"/>
    <property type="match status" value="1"/>
</dbReference>
<dbReference type="PANTHER" id="PTHR48081:SF3">
    <property type="entry name" value="ALPHA_BETA HYDROLASE FOLD-3 DOMAIN-CONTAINING PROTEIN"/>
    <property type="match status" value="1"/>
</dbReference>
<dbReference type="Gene3D" id="3.40.50.1820">
    <property type="entry name" value="alpha/beta hydrolase"/>
    <property type="match status" value="1"/>
</dbReference>
<evidence type="ECO:0000259" key="2">
    <source>
        <dbReference type="Pfam" id="PF20434"/>
    </source>
</evidence>
<gene>
    <name evidence="3" type="ORF">BWZ43_07210</name>
</gene>
<accession>A0A8E2IAQ9</accession>
<comment type="caution">
    <text evidence="3">The sequence shown here is derived from an EMBL/GenBank/DDBJ whole genome shotgun (WGS) entry which is preliminary data.</text>
</comment>
<keyword evidence="4" id="KW-1185">Reference proteome</keyword>
<dbReference type="InterPro" id="IPR029058">
    <property type="entry name" value="AB_hydrolase_fold"/>
</dbReference>
<feature type="domain" description="BD-FAE-like" evidence="2">
    <location>
        <begin position="24"/>
        <end position="248"/>
    </location>
</feature>
<dbReference type="PANTHER" id="PTHR48081">
    <property type="entry name" value="AB HYDROLASE SUPERFAMILY PROTEIN C4A8.06C"/>
    <property type="match status" value="1"/>
</dbReference>
<sequence>MNKTTVIYKSTTQFELKGDFYTASQENRPVIVYIHGGGLFWGSREDLKKEQIDFYHQAGFNIFSIDYRLAPETKLAEIQQDVADALSWLENEGKEKFNYDPNKIAVIGGSAGGYLALLAGTFKNKPKAIVSLYGYGDITGDWATKPSPHYQKMTPVPKELAQMLVSNTVISEGPIQKRYAIYMYARQKGTWIEDISGALVIPGGSLDELKPYCPLYYSDSDFPPTLLLHGTMDEDVPYEQSVLMSKKLSNSGGSCKLITIPDGKHVFDEDWDNPVVQKAFEEIISFLNFHL</sequence>
<keyword evidence="1 3" id="KW-0378">Hydrolase</keyword>
<reference evidence="3 4" key="1">
    <citation type="submission" date="2017-01" db="EMBL/GenBank/DDBJ databases">
        <title>Draft genome sequence of Bacillus oleronius.</title>
        <authorList>
            <person name="Allam M."/>
        </authorList>
    </citation>
    <scope>NUCLEOTIDE SEQUENCE [LARGE SCALE GENOMIC DNA]</scope>
    <source>
        <strain evidence="3 4">DSM 9356</strain>
    </source>
</reference>
<evidence type="ECO:0000313" key="3">
    <source>
        <dbReference type="EMBL" id="OOP69105.1"/>
    </source>
</evidence>
<dbReference type="InterPro" id="IPR049492">
    <property type="entry name" value="BD-FAE-like_dom"/>
</dbReference>